<evidence type="ECO:0000256" key="3">
    <source>
        <dbReference type="ARBA" id="ARBA00022691"/>
    </source>
</evidence>
<keyword evidence="6" id="KW-1185">Reference proteome</keyword>
<geneLocation type="plasmid" evidence="6">
    <name>pjcm18538 dna</name>
</geneLocation>
<evidence type="ECO:0000259" key="4">
    <source>
        <dbReference type="Pfam" id="PF08241"/>
    </source>
</evidence>
<dbReference type="SUPFAM" id="SSF53335">
    <property type="entry name" value="S-adenosyl-L-methionine-dependent methyltransferases"/>
    <property type="match status" value="1"/>
</dbReference>
<reference evidence="5 6" key="1">
    <citation type="journal article" date="2019" name="Emerg. Microbes Infect.">
        <title>Comprehensive subspecies identification of 175 nontuberculous mycobacteria species based on 7547 genomic profiles.</title>
        <authorList>
            <person name="Matsumoto Y."/>
            <person name="Kinjo T."/>
            <person name="Motooka D."/>
            <person name="Nabeya D."/>
            <person name="Jung N."/>
            <person name="Uechi K."/>
            <person name="Horii T."/>
            <person name="Iida T."/>
            <person name="Fujita J."/>
            <person name="Nakamura S."/>
        </authorList>
    </citation>
    <scope>NUCLEOTIDE SEQUENCE [LARGE SCALE GENOMIC DNA]</scope>
    <source>
        <strain evidence="5 6">JCM 18538</strain>
    </source>
</reference>
<dbReference type="Proteomes" id="UP000467428">
    <property type="component" value="Chromosome"/>
</dbReference>
<organism evidence="5 6">
    <name type="scientific">Mycolicibacterium arabiense</name>
    <dbReference type="NCBI Taxonomy" id="1286181"/>
    <lineage>
        <taxon>Bacteria</taxon>
        <taxon>Bacillati</taxon>
        <taxon>Actinomycetota</taxon>
        <taxon>Actinomycetes</taxon>
        <taxon>Mycobacteriales</taxon>
        <taxon>Mycobacteriaceae</taxon>
        <taxon>Mycolicibacterium</taxon>
    </lineage>
</organism>
<dbReference type="Pfam" id="PF08241">
    <property type="entry name" value="Methyltransf_11"/>
    <property type="match status" value="1"/>
</dbReference>
<keyword evidence="2 5" id="KW-0808">Transferase</keyword>
<protein>
    <submittedName>
        <fullName evidence="5">SAM-dependent methyltransferase</fullName>
    </submittedName>
</protein>
<evidence type="ECO:0000256" key="1">
    <source>
        <dbReference type="ARBA" id="ARBA00022603"/>
    </source>
</evidence>
<dbReference type="InterPro" id="IPR013216">
    <property type="entry name" value="Methyltransf_11"/>
</dbReference>
<evidence type="ECO:0000256" key="2">
    <source>
        <dbReference type="ARBA" id="ARBA00022679"/>
    </source>
</evidence>
<gene>
    <name evidence="5" type="ORF">MARA_23760</name>
</gene>
<dbReference type="GO" id="GO:0032259">
    <property type="term" value="P:methylation"/>
    <property type="evidence" value="ECO:0007669"/>
    <property type="project" value="UniProtKB-KW"/>
</dbReference>
<keyword evidence="3" id="KW-0949">S-adenosyl-L-methionine</keyword>
<dbReference type="PANTHER" id="PTHR43464:SF19">
    <property type="entry name" value="UBIQUINONE BIOSYNTHESIS O-METHYLTRANSFERASE, MITOCHONDRIAL"/>
    <property type="match status" value="1"/>
</dbReference>
<dbReference type="Gene3D" id="3.40.50.150">
    <property type="entry name" value="Vaccinia Virus protein VP39"/>
    <property type="match status" value="1"/>
</dbReference>
<sequence length="246" mass="26184">MAERISDIAVQTVEFADRRRPLRDATLVDLACGTGSAALAAARLGARVTAVDLTPELIDQATEKAKAASLDVTWVAADAADTGLPTGAFDVAVSNMGIIFVEPGRQVAEIGRLIKPAGVLAFSSWVRSAQNPFFDPIVAVLGAPPDTGYSPDQWGNSDVVAQRLAADFEGVEITEGRHGWEFESLDAALAFVTEESPMHVGAFGRADSDQRDRLQDAFREALSEHATADGVRFEAPYVVVTATRRA</sequence>
<evidence type="ECO:0000313" key="6">
    <source>
        <dbReference type="Proteomes" id="UP000467428"/>
    </source>
</evidence>
<dbReference type="EMBL" id="AP022593">
    <property type="protein sequence ID" value="BBY48908.1"/>
    <property type="molecule type" value="Genomic_DNA"/>
</dbReference>
<accession>A0A7I7RW89</accession>
<dbReference type="PANTHER" id="PTHR43464">
    <property type="entry name" value="METHYLTRANSFERASE"/>
    <property type="match status" value="1"/>
</dbReference>
<proteinExistence type="predicted"/>
<dbReference type="GO" id="GO:0008757">
    <property type="term" value="F:S-adenosylmethionine-dependent methyltransferase activity"/>
    <property type="evidence" value="ECO:0007669"/>
    <property type="project" value="InterPro"/>
</dbReference>
<feature type="domain" description="Methyltransferase type 11" evidence="4">
    <location>
        <begin position="28"/>
        <end position="122"/>
    </location>
</feature>
<evidence type="ECO:0000313" key="5">
    <source>
        <dbReference type="EMBL" id="BBY48908.1"/>
    </source>
</evidence>
<keyword evidence="1 5" id="KW-0489">Methyltransferase</keyword>
<name>A0A7I7RW89_9MYCO</name>
<dbReference type="KEGG" id="marz:MARA_23760"/>
<dbReference type="CDD" id="cd02440">
    <property type="entry name" value="AdoMet_MTases"/>
    <property type="match status" value="1"/>
</dbReference>
<dbReference type="AlphaFoldDB" id="A0A7I7RW89"/>
<dbReference type="InterPro" id="IPR029063">
    <property type="entry name" value="SAM-dependent_MTases_sf"/>
</dbReference>